<evidence type="ECO:0000313" key="1">
    <source>
        <dbReference type="EMBL" id="BDZ47857.1"/>
    </source>
</evidence>
<dbReference type="Proteomes" id="UP001321486">
    <property type="component" value="Chromosome"/>
</dbReference>
<dbReference type="Gene3D" id="3.10.129.10">
    <property type="entry name" value="Hotdog Thioesterase"/>
    <property type="match status" value="1"/>
</dbReference>
<dbReference type="InterPro" id="IPR029069">
    <property type="entry name" value="HotDog_dom_sf"/>
</dbReference>
<evidence type="ECO:0008006" key="3">
    <source>
        <dbReference type="Google" id="ProtNLM"/>
    </source>
</evidence>
<gene>
    <name evidence="1" type="ORF">GCM10025867_00980</name>
</gene>
<keyword evidence="2" id="KW-1185">Reference proteome</keyword>
<dbReference type="RefSeq" id="WP_286344936.1">
    <property type="nucleotide sequence ID" value="NZ_AP027732.1"/>
</dbReference>
<protein>
    <recommendedName>
        <fullName evidence="3">MaoC-like domain-containing protein</fullName>
    </recommendedName>
</protein>
<proteinExistence type="predicted"/>
<accession>A0ABM8GHM7</accession>
<dbReference type="PANTHER" id="PTHR42993">
    <property type="entry name" value="MAOC-LIKE DEHYDRATASE DOMAIN-CONTAINING PROTEIN"/>
    <property type="match status" value="1"/>
</dbReference>
<dbReference type="SUPFAM" id="SSF54637">
    <property type="entry name" value="Thioesterase/thiol ester dehydrase-isomerase"/>
    <property type="match status" value="1"/>
</dbReference>
<dbReference type="EMBL" id="AP027732">
    <property type="protein sequence ID" value="BDZ47857.1"/>
    <property type="molecule type" value="Genomic_DNA"/>
</dbReference>
<sequence>MLTLTGVDQVVDAVGRELGAGSWFDLDQPVIDGFAEVTGDDQWIHVDLDAAREGRSARRSPTGI</sequence>
<dbReference type="PANTHER" id="PTHR42993:SF1">
    <property type="entry name" value="MAOC-LIKE DEHYDRATASE DOMAIN-CONTAINING PROTEIN"/>
    <property type="match status" value="1"/>
</dbReference>
<organism evidence="1 2">
    <name type="scientific">Frondihabitans sucicola</name>
    <dbReference type="NCBI Taxonomy" id="1268041"/>
    <lineage>
        <taxon>Bacteria</taxon>
        <taxon>Bacillati</taxon>
        <taxon>Actinomycetota</taxon>
        <taxon>Actinomycetes</taxon>
        <taxon>Micrococcales</taxon>
        <taxon>Microbacteriaceae</taxon>
        <taxon>Frondihabitans</taxon>
    </lineage>
</organism>
<name>A0ABM8GHM7_9MICO</name>
<reference evidence="2" key="1">
    <citation type="journal article" date="2019" name="Int. J. Syst. Evol. Microbiol.">
        <title>The Global Catalogue of Microorganisms (GCM) 10K type strain sequencing project: providing services to taxonomists for standard genome sequencing and annotation.</title>
        <authorList>
            <consortium name="The Broad Institute Genomics Platform"/>
            <consortium name="The Broad Institute Genome Sequencing Center for Infectious Disease"/>
            <person name="Wu L."/>
            <person name="Ma J."/>
        </authorList>
    </citation>
    <scope>NUCLEOTIDE SEQUENCE [LARGE SCALE GENOMIC DNA]</scope>
    <source>
        <strain evidence="2">NBRC 108728</strain>
    </source>
</reference>
<evidence type="ECO:0000313" key="2">
    <source>
        <dbReference type="Proteomes" id="UP001321486"/>
    </source>
</evidence>